<dbReference type="AlphaFoldDB" id="A0AAN9T9Q9"/>
<dbReference type="InterPro" id="IPR004119">
    <property type="entry name" value="EcKL"/>
</dbReference>
<name>A0AAN9T9Q9_9HEMI</name>
<gene>
    <name evidence="2" type="ORF">V9T40_000657</name>
</gene>
<feature type="domain" description="CHK kinase-like" evidence="1">
    <location>
        <begin position="132"/>
        <end position="326"/>
    </location>
</feature>
<accession>A0AAN9T9Q9</accession>
<proteinExistence type="predicted"/>
<keyword evidence="3" id="KW-1185">Reference proteome</keyword>
<evidence type="ECO:0000313" key="3">
    <source>
        <dbReference type="Proteomes" id="UP001367676"/>
    </source>
</evidence>
<dbReference type="Pfam" id="PF02958">
    <property type="entry name" value="EcKL"/>
    <property type="match status" value="1"/>
</dbReference>
<dbReference type="InterPro" id="IPR015897">
    <property type="entry name" value="CHK_kinase-like"/>
</dbReference>
<dbReference type="SMART" id="SM00587">
    <property type="entry name" value="CHK"/>
    <property type="match status" value="1"/>
</dbReference>
<comment type="caution">
    <text evidence="2">The sequence shown here is derived from an EMBL/GenBank/DDBJ whole genome shotgun (WGS) entry which is preliminary data.</text>
</comment>
<reference evidence="2 3" key="1">
    <citation type="submission" date="2024-03" db="EMBL/GenBank/DDBJ databases">
        <title>Adaptation during the transition from Ophiocordyceps entomopathogen to insect associate is accompanied by gene loss and intensified selection.</title>
        <authorList>
            <person name="Ward C.M."/>
            <person name="Onetto C.A."/>
            <person name="Borneman A.R."/>
        </authorList>
    </citation>
    <scope>NUCLEOTIDE SEQUENCE [LARGE SCALE GENOMIC DNA]</scope>
    <source>
        <strain evidence="2">AWRI1</strain>
        <tissue evidence="2">Single Adult Female</tissue>
    </source>
</reference>
<dbReference type="EMBL" id="JBBCAQ010000034">
    <property type="protein sequence ID" value="KAK7580028.1"/>
    <property type="molecule type" value="Genomic_DNA"/>
</dbReference>
<dbReference type="Proteomes" id="UP001367676">
    <property type="component" value="Unassembled WGS sequence"/>
</dbReference>
<protein>
    <recommendedName>
        <fullName evidence="1">CHK kinase-like domain-containing protein</fullName>
    </recommendedName>
</protein>
<dbReference type="InterPro" id="IPR011009">
    <property type="entry name" value="Kinase-like_dom_sf"/>
</dbReference>
<dbReference type="SUPFAM" id="SSF56112">
    <property type="entry name" value="Protein kinase-like (PK-like)"/>
    <property type="match status" value="1"/>
</dbReference>
<evidence type="ECO:0000259" key="1">
    <source>
        <dbReference type="SMART" id="SM00587"/>
    </source>
</evidence>
<dbReference type="PANTHER" id="PTHR11012">
    <property type="entry name" value="PROTEIN KINASE-LIKE DOMAIN-CONTAINING"/>
    <property type="match status" value="1"/>
</dbReference>
<organism evidence="2 3">
    <name type="scientific">Parthenolecanium corni</name>
    <dbReference type="NCBI Taxonomy" id="536013"/>
    <lineage>
        <taxon>Eukaryota</taxon>
        <taxon>Metazoa</taxon>
        <taxon>Ecdysozoa</taxon>
        <taxon>Arthropoda</taxon>
        <taxon>Hexapoda</taxon>
        <taxon>Insecta</taxon>
        <taxon>Pterygota</taxon>
        <taxon>Neoptera</taxon>
        <taxon>Paraneoptera</taxon>
        <taxon>Hemiptera</taxon>
        <taxon>Sternorrhyncha</taxon>
        <taxon>Coccoidea</taxon>
        <taxon>Coccidae</taxon>
        <taxon>Parthenolecanium</taxon>
    </lineage>
</organism>
<evidence type="ECO:0000313" key="2">
    <source>
        <dbReference type="EMBL" id="KAK7580028.1"/>
    </source>
</evidence>
<dbReference type="Gene3D" id="3.90.1200.10">
    <property type="match status" value="1"/>
</dbReference>
<sequence length="428" mass="48303">MNSFIENSLKEFVQKREDIFGIRSEFVGFESSQTDAENSTKGLQSEAIFGCIRYRNENGNILSSPALVLKNPPDPTTSLVAEATILQFVNEIFIYGHILPFFANLETSVLELIPKFYGSFIQTYPQFSQAVILLENLRHSNYQNAPCKSFLNYNHLSLMVRSLGKFHAFSYLAKELDPVHFQTYALSLNPISGPIIGNHPGSLTILGTHGLTFLALQSKYKHFVPIIENLLNKADQILVTVFKKERDNPWAVIRHGDYLSGNVMFKYENGEPTHLKMFDFSSSSLSSPVLDLASLLYLNANQETRDVCFDQLIDDYCDSLSSLPIPIKKLPSRDVIITELQSKAFYAYIIASFFLPFLVAEDLGMGSFHQFLPPKYVHYDKFLELPIDVRTNVILNWGGQTCAQYLADILKDMLKRGFIQGSGLSNIG</sequence>
<dbReference type="PANTHER" id="PTHR11012:SF30">
    <property type="entry name" value="PROTEIN KINASE-LIKE DOMAIN-CONTAINING"/>
    <property type="match status" value="1"/>
</dbReference>